<evidence type="ECO:0000313" key="9">
    <source>
        <dbReference type="EMBL" id="KAK6185357.1"/>
    </source>
</evidence>
<dbReference type="Pfam" id="PF14752">
    <property type="entry name" value="RBP_receptor"/>
    <property type="match status" value="1"/>
</dbReference>
<keyword evidence="6 8" id="KW-0472">Membrane</keyword>
<evidence type="ECO:0000313" key="10">
    <source>
        <dbReference type="Proteomes" id="UP001347796"/>
    </source>
</evidence>
<evidence type="ECO:0000256" key="7">
    <source>
        <dbReference type="ARBA" id="ARBA00023170"/>
    </source>
</evidence>
<protein>
    <submittedName>
        <fullName evidence="9">Uncharacterized protein</fullName>
    </submittedName>
</protein>
<name>A0AAN8JU30_PATCE</name>
<evidence type="ECO:0000256" key="8">
    <source>
        <dbReference type="SAM" id="Phobius"/>
    </source>
</evidence>
<keyword evidence="5 8" id="KW-1133">Transmembrane helix</keyword>
<dbReference type="EMBL" id="JAZGQO010000006">
    <property type="protein sequence ID" value="KAK6185357.1"/>
    <property type="molecule type" value="Genomic_DNA"/>
</dbReference>
<dbReference type="GO" id="GO:0005886">
    <property type="term" value="C:plasma membrane"/>
    <property type="evidence" value="ECO:0007669"/>
    <property type="project" value="UniProtKB-SubCell"/>
</dbReference>
<feature type="transmembrane region" description="Helical" evidence="8">
    <location>
        <begin position="51"/>
        <end position="70"/>
    </location>
</feature>
<dbReference type="GO" id="GO:0071939">
    <property type="term" value="P:vitamin A import into cell"/>
    <property type="evidence" value="ECO:0007669"/>
    <property type="project" value="TreeGrafter"/>
</dbReference>
<accession>A0AAN8JU30</accession>
<comment type="caution">
    <text evidence="9">The sequence shown here is derived from an EMBL/GenBank/DDBJ whole genome shotgun (WGS) entry which is preliminary data.</text>
</comment>
<gene>
    <name evidence="9" type="ORF">SNE40_007609</name>
</gene>
<feature type="transmembrane region" description="Helical" evidence="8">
    <location>
        <begin position="104"/>
        <end position="126"/>
    </location>
</feature>
<sequence>MILSRSLMYSGSQVAYMLWGYYFTIVVLFFYFMIVSYLIILPFAGRVSYEFLFIFWALVPTIIVSYSLFYTQKFLANKVFLQKGLSFDSNHRMHRPLALDNRRLYHIVSYFLFFFYIFVGLCKAIIRVVKGVVLGVAYLSRLDRCNLIPGFEHWDPGYLSYVSILQVEMAHCHPVLVTFCHLLKQNPIPRRSSFFIEPNIEDTEAVMDSPIGRRRLVINRWLKLYTLARNPTLIPIKKCDS</sequence>
<keyword evidence="4 8" id="KW-0812">Transmembrane</keyword>
<organism evidence="9 10">
    <name type="scientific">Patella caerulea</name>
    <name type="common">Rayed Mediterranean limpet</name>
    <dbReference type="NCBI Taxonomy" id="87958"/>
    <lineage>
        <taxon>Eukaryota</taxon>
        <taxon>Metazoa</taxon>
        <taxon>Spiralia</taxon>
        <taxon>Lophotrochozoa</taxon>
        <taxon>Mollusca</taxon>
        <taxon>Gastropoda</taxon>
        <taxon>Patellogastropoda</taxon>
        <taxon>Patelloidea</taxon>
        <taxon>Patellidae</taxon>
        <taxon>Patella</taxon>
    </lineage>
</organism>
<proteinExistence type="predicted"/>
<keyword evidence="7" id="KW-0675">Receptor</keyword>
<dbReference type="AlphaFoldDB" id="A0AAN8JU30"/>
<dbReference type="PANTHER" id="PTHR21444">
    <property type="entry name" value="COILED-COIL DOMAIN-CONTAINING PROTEIN 180"/>
    <property type="match status" value="1"/>
</dbReference>
<keyword evidence="10" id="KW-1185">Reference proteome</keyword>
<evidence type="ECO:0000256" key="2">
    <source>
        <dbReference type="ARBA" id="ARBA00022448"/>
    </source>
</evidence>
<dbReference type="GO" id="GO:0038023">
    <property type="term" value="F:signaling receptor activity"/>
    <property type="evidence" value="ECO:0007669"/>
    <property type="project" value="InterPro"/>
</dbReference>
<dbReference type="GO" id="GO:0034632">
    <property type="term" value="F:retinol transmembrane transporter activity"/>
    <property type="evidence" value="ECO:0007669"/>
    <property type="project" value="InterPro"/>
</dbReference>
<dbReference type="Proteomes" id="UP001347796">
    <property type="component" value="Unassembled WGS sequence"/>
</dbReference>
<reference evidence="9 10" key="1">
    <citation type="submission" date="2024-01" db="EMBL/GenBank/DDBJ databases">
        <title>The genome of the rayed Mediterranean limpet Patella caerulea (Linnaeus, 1758).</title>
        <authorList>
            <person name="Anh-Thu Weber A."/>
            <person name="Halstead-Nussloch G."/>
        </authorList>
    </citation>
    <scope>NUCLEOTIDE SEQUENCE [LARGE SCALE GENOMIC DNA]</scope>
    <source>
        <strain evidence="9">AATW-2023a</strain>
        <tissue evidence="9">Whole specimen</tissue>
    </source>
</reference>
<evidence type="ECO:0000256" key="4">
    <source>
        <dbReference type="ARBA" id="ARBA00022692"/>
    </source>
</evidence>
<evidence type="ECO:0000256" key="3">
    <source>
        <dbReference type="ARBA" id="ARBA00022475"/>
    </source>
</evidence>
<comment type="subcellular location">
    <subcellularLocation>
        <location evidence="1">Cell membrane</location>
        <topology evidence="1">Multi-pass membrane protein</topology>
    </subcellularLocation>
</comment>
<dbReference type="PANTHER" id="PTHR21444:SF15">
    <property type="entry name" value="RECEPTOR FOR RETINOL UPTAKE STRA6"/>
    <property type="match status" value="1"/>
</dbReference>
<evidence type="ECO:0000256" key="1">
    <source>
        <dbReference type="ARBA" id="ARBA00004651"/>
    </source>
</evidence>
<dbReference type="InterPro" id="IPR026612">
    <property type="entry name" value="STRA6-like"/>
</dbReference>
<evidence type="ECO:0000256" key="6">
    <source>
        <dbReference type="ARBA" id="ARBA00023136"/>
    </source>
</evidence>
<evidence type="ECO:0000256" key="5">
    <source>
        <dbReference type="ARBA" id="ARBA00022989"/>
    </source>
</evidence>
<keyword evidence="2" id="KW-0813">Transport</keyword>
<feature type="transmembrane region" description="Helical" evidence="8">
    <location>
        <begin position="20"/>
        <end position="44"/>
    </location>
</feature>
<keyword evidence="3" id="KW-1003">Cell membrane</keyword>